<gene>
    <name evidence="1" type="ORF">UFOPK2992_01194</name>
</gene>
<evidence type="ECO:0000313" key="1">
    <source>
        <dbReference type="EMBL" id="CAB4804298.1"/>
    </source>
</evidence>
<proteinExistence type="predicted"/>
<organism evidence="1">
    <name type="scientific">freshwater metagenome</name>
    <dbReference type="NCBI Taxonomy" id="449393"/>
    <lineage>
        <taxon>unclassified sequences</taxon>
        <taxon>metagenomes</taxon>
        <taxon>ecological metagenomes</taxon>
    </lineage>
</organism>
<accession>A0A6J6YA07</accession>
<dbReference type="EMBL" id="CAFAAI010000208">
    <property type="protein sequence ID" value="CAB4804298.1"/>
    <property type="molecule type" value="Genomic_DNA"/>
</dbReference>
<reference evidence="1" key="1">
    <citation type="submission" date="2020-05" db="EMBL/GenBank/DDBJ databases">
        <authorList>
            <person name="Chiriac C."/>
            <person name="Salcher M."/>
            <person name="Ghai R."/>
            <person name="Kavagutti S V."/>
        </authorList>
    </citation>
    <scope>NUCLEOTIDE SEQUENCE</scope>
</reference>
<sequence>MSDAGVINALGTTVRTARPVAVAVWGEPTALSLICTMALRVPAVLTTCGEKRTVKVALPPGATGAGTAPTKLKSPGLLPAKVIELIANGAVPMLRTE</sequence>
<name>A0A6J6YA07_9ZZZZ</name>
<protein>
    <submittedName>
        <fullName evidence="1">Unannotated protein</fullName>
    </submittedName>
</protein>
<dbReference type="AlphaFoldDB" id="A0A6J6YA07"/>